<keyword evidence="1" id="KW-0812">Transmembrane</keyword>
<feature type="transmembrane region" description="Helical" evidence="1">
    <location>
        <begin position="86"/>
        <end position="116"/>
    </location>
</feature>
<dbReference type="AlphaFoldDB" id="A0A448T904"/>
<evidence type="ECO:0000313" key="3">
    <source>
        <dbReference type="EMBL" id="VEI76358.1"/>
    </source>
</evidence>
<dbReference type="Pfam" id="PF02517">
    <property type="entry name" value="Rce1-like"/>
    <property type="match status" value="1"/>
</dbReference>
<evidence type="ECO:0000259" key="2">
    <source>
        <dbReference type="Pfam" id="PF02517"/>
    </source>
</evidence>
<evidence type="ECO:0000256" key="1">
    <source>
        <dbReference type="SAM" id="Phobius"/>
    </source>
</evidence>
<accession>A0A448T904</accession>
<dbReference type="EMBL" id="LR134495">
    <property type="protein sequence ID" value="VEI76358.1"/>
    <property type="molecule type" value="Genomic_DNA"/>
</dbReference>
<keyword evidence="1" id="KW-1133">Transmembrane helix</keyword>
<dbReference type="GO" id="GO:0080120">
    <property type="term" value="P:CAAX-box protein maturation"/>
    <property type="evidence" value="ECO:0007669"/>
    <property type="project" value="UniProtKB-ARBA"/>
</dbReference>
<dbReference type="RefSeq" id="WP_126301607.1">
    <property type="nucleotide sequence ID" value="NZ_LR134495.1"/>
</dbReference>
<dbReference type="GO" id="GO:0004175">
    <property type="term" value="F:endopeptidase activity"/>
    <property type="evidence" value="ECO:0007669"/>
    <property type="project" value="UniProtKB-ARBA"/>
</dbReference>
<feature type="transmembrane region" description="Helical" evidence="1">
    <location>
        <begin position="208"/>
        <end position="228"/>
    </location>
</feature>
<feature type="transmembrane region" description="Helical" evidence="1">
    <location>
        <begin position="55"/>
        <end position="74"/>
    </location>
</feature>
<feature type="transmembrane region" description="Helical" evidence="1">
    <location>
        <begin position="12"/>
        <end position="35"/>
    </location>
</feature>
<evidence type="ECO:0000313" key="4">
    <source>
        <dbReference type="Proteomes" id="UP000271188"/>
    </source>
</evidence>
<gene>
    <name evidence="3" type="ORF">NCTC10643_00813</name>
</gene>
<organism evidence="3 4">
    <name type="scientific">Mannheimia haemolytica</name>
    <name type="common">Pasteurella haemolytica</name>
    <dbReference type="NCBI Taxonomy" id="75985"/>
    <lineage>
        <taxon>Bacteria</taxon>
        <taxon>Pseudomonadati</taxon>
        <taxon>Pseudomonadota</taxon>
        <taxon>Gammaproteobacteria</taxon>
        <taxon>Pasteurellales</taxon>
        <taxon>Pasteurellaceae</taxon>
        <taxon>Mannheimia</taxon>
    </lineage>
</organism>
<dbReference type="InterPro" id="IPR003675">
    <property type="entry name" value="Rce1/LyrA-like_dom"/>
</dbReference>
<protein>
    <recommendedName>
        <fullName evidence="2">CAAX prenyl protease 2/Lysostaphin resistance protein A-like domain-containing protein</fullName>
    </recommendedName>
</protein>
<proteinExistence type="predicted"/>
<feature type="transmembrane region" description="Helical" evidence="1">
    <location>
        <begin position="185"/>
        <end position="201"/>
    </location>
</feature>
<sequence>MQNNKTTYLTWYDLCVLILIFFGEAIYTSTLQYFITAETQGNFEENLTFSNEQNYWALLTQLALLLIAMGYLKWRNFDFSRWVIRPSWLAFVSGIGLFILLSLAMDLYFETLYGIYNLVYPEPFLAVLREVNISTVLYAILNGFYEEIFFLGICLAVKPEYLKWAVIYSLIIRVSFHTYQGMESALGLGIWLGLIIYLLYSRSKQKNLFPFWVAHSIADIFGLSLLAYF</sequence>
<name>A0A448T904_MANHA</name>
<feature type="domain" description="CAAX prenyl protease 2/Lysostaphin resistance protein A-like" evidence="2">
    <location>
        <begin position="134"/>
        <end position="220"/>
    </location>
</feature>
<dbReference type="Proteomes" id="UP000271188">
    <property type="component" value="Chromosome"/>
</dbReference>
<keyword evidence="1" id="KW-0472">Membrane</keyword>
<reference evidence="3" key="1">
    <citation type="submission" date="2018-12" db="EMBL/GenBank/DDBJ databases">
        <authorList>
            <consortium name="Pathogen Informatics"/>
        </authorList>
    </citation>
    <scope>NUCLEOTIDE SEQUENCE [LARGE SCALE GENOMIC DNA]</scope>
    <source>
        <strain evidence="3">NCTC10643</strain>
    </source>
</reference>